<evidence type="ECO:0000313" key="2">
    <source>
        <dbReference type="EMBL" id="WWX24611.1"/>
    </source>
</evidence>
<sequence>MPPPTPRRSIKWLLQLLLAAVIVTTPAACAPNTPPGINQPSVVNYTYRVINTYPHDPGAFTQGLVYDNGILYESTGLFGHSSLRKVDLVTGQVTQTLTLAPGYFSEGLALWQDSLIQLTWQSNTGFVYQRDNFEVTQSFSYVTEGWGLTHDGSRLIMSDGTATLYFLDPKTFTITGSVSVHDAETPVAQLNELEYVNGRIYANVWQTDRIAVIDPTDGRVTGWIDLTGLLTAELKGNNPVDILNGIAYDAAGDRLFVTGKLWPWLFEIELVSVDHPN</sequence>
<dbReference type="InterPro" id="IPR007788">
    <property type="entry name" value="QCT"/>
</dbReference>
<dbReference type="Gene3D" id="2.130.10.10">
    <property type="entry name" value="YVTN repeat-like/Quinoprotein amine dehydrogenase"/>
    <property type="match status" value="1"/>
</dbReference>
<organism evidence="2 3">
    <name type="scientific">Candidatus Dehalogenimonas loeffleri</name>
    <dbReference type="NCBI Taxonomy" id="3127115"/>
    <lineage>
        <taxon>Bacteria</taxon>
        <taxon>Bacillati</taxon>
        <taxon>Chloroflexota</taxon>
        <taxon>Dehalococcoidia</taxon>
        <taxon>Dehalococcoidales</taxon>
        <taxon>Dehalococcoidaceae</taxon>
        <taxon>Dehalogenimonas</taxon>
    </lineage>
</organism>
<proteinExistence type="predicted"/>
<evidence type="ECO:0000256" key="1">
    <source>
        <dbReference type="SAM" id="SignalP"/>
    </source>
</evidence>
<keyword evidence="1" id="KW-0732">Signal</keyword>
<dbReference type="InterPro" id="IPR015943">
    <property type="entry name" value="WD40/YVTN_repeat-like_dom_sf"/>
</dbReference>
<dbReference type="PANTHER" id="PTHR31270">
    <property type="entry name" value="GLUTAMINYL-PEPTIDE CYCLOTRANSFERASE"/>
    <property type="match status" value="1"/>
</dbReference>
<dbReference type="Proteomes" id="UP001375370">
    <property type="component" value="Chromosome"/>
</dbReference>
<reference evidence="2 3" key="1">
    <citation type="submission" date="2024-03" db="EMBL/GenBank/DDBJ databases">
        <title>A Dehalogenimonas Isolated from Estuarine Sediments Dihaloeliminates Chlorinated Alkanes.</title>
        <authorList>
            <person name="Yang Y."/>
            <person name="Wang H."/>
        </authorList>
    </citation>
    <scope>NUCLEOTIDE SEQUENCE [LARGE SCALE GENOMIC DNA]</scope>
    <source>
        <strain evidence="2 3">W</strain>
    </source>
</reference>
<name>A0ABZ2J106_9CHLR</name>
<keyword evidence="3" id="KW-1185">Reference proteome</keyword>
<accession>A0ABZ2J106</accession>
<feature type="chain" id="PRO_5045977815" evidence="1">
    <location>
        <begin position="31"/>
        <end position="277"/>
    </location>
</feature>
<dbReference type="SUPFAM" id="SSF50969">
    <property type="entry name" value="YVTN repeat-like/Quinoprotein amine dehydrogenase"/>
    <property type="match status" value="1"/>
</dbReference>
<protein>
    <submittedName>
        <fullName evidence="2">Glutaminyl-peptide cyclotransferase</fullName>
    </submittedName>
</protein>
<dbReference type="PANTHER" id="PTHR31270:SF1">
    <property type="entry name" value="GLUTAMINYL-PEPTIDE CYCLOTRANSFERASE"/>
    <property type="match status" value="1"/>
</dbReference>
<dbReference type="EMBL" id="CP146612">
    <property type="protein sequence ID" value="WWX24611.1"/>
    <property type="molecule type" value="Genomic_DNA"/>
</dbReference>
<gene>
    <name evidence="2" type="ORF">V8247_04920</name>
</gene>
<feature type="signal peptide" evidence="1">
    <location>
        <begin position="1"/>
        <end position="30"/>
    </location>
</feature>
<dbReference type="Pfam" id="PF05096">
    <property type="entry name" value="Glu_cyclase_2"/>
    <property type="match status" value="1"/>
</dbReference>
<evidence type="ECO:0000313" key="3">
    <source>
        <dbReference type="Proteomes" id="UP001375370"/>
    </source>
</evidence>
<dbReference type="InterPro" id="IPR011044">
    <property type="entry name" value="Quino_amine_DH_bsu"/>
</dbReference>
<dbReference type="RefSeq" id="WP_338736722.1">
    <property type="nucleotide sequence ID" value="NZ_CP146612.1"/>
</dbReference>